<dbReference type="Pfam" id="PF00400">
    <property type="entry name" value="WD40"/>
    <property type="match status" value="2"/>
</dbReference>
<feature type="repeat" description="WD" evidence="8">
    <location>
        <begin position="754"/>
        <end position="786"/>
    </location>
</feature>
<dbReference type="PANTHER" id="PTHR14885:SF3">
    <property type="entry name" value="CILIA- AND FLAGELLA-ASSOCIATED PROTEIN 44"/>
    <property type="match status" value="1"/>
</dbReference>
<feature type="coiled-coil region" evidence="9">
    <location>
        <begin position="864"/>
        <end position="891"/>
    </location>
</feature>
<keyword evidence="5 9" id="KW-0175">Coiled coil</keyword>
<evidence type="ECO:0000256" key="2">
    <source>
        <dbReference type="ARBA" id="ARBA00022490"/>
    </source>
</evidence>
<evidence type="ECO:0000256" key="4">
    <source>
        <dbReference type="ARBA" id="ARBA00022737"/>
    </source>
</evidence>
<dbReference type="PROSITE" id="PS50082">
    <property type="entry name" value="WD_REPEATS_2"/>
    <property type="match status" value="2"/>
</dbReference>
<feature type="compositionally biased region" description="Acidic residues" evidence="10">
    <location>
        <begin position="1683"/>
        <end position="1707"/>
    </location>
</feature>
<feature type="region of interest" description="Disordered" evidence="10">
    <location>
        <begin position="1"/>
        <end position="67"/>
    </location>
</feature>
<dbReference type="GO" id="GO:0005930">
    <property type="term" value="C:axoneme"/>
    <property type="evidence" value="ECO:0007669"/>
    <property type="project" value="UniProtKB-SubCell"/>
</dbReference>
<dbReference type="SMART" id="SM00320">
    <property type="entry name" value="WD40"/>
    <property type="match status" value="7"/>
</dbReference>
<feature type="compositionally biased region" description="Basic and acidic residues" evidence="10">
    <location>
        <begin position="92"/>
        <end position="103"/>
    </location>
</feature>
<evidence type="ECO:0000256" key="10">
    <source>
        <dbReference type="SAM" id="MobiDB-lite"/>
    </source>
</evidence>
<feature type="repeat" description="WD" evidence="8">
    <location>
        <begin position="657"/>
        <end position="698"/>
    </location>
</feature>
<keyword evidence="2" id="KW-0963">Cytoplasm</keyword>
<dbReference type="KEGG" id="bgt:106074650"/>
<feature type="coiled-coil region" evidence="9">
    <location>
        <begin position="1815"/>
        <end position="1863"/>
    </location>
</feature>
<proteinExistence type="predicted"/>
<evidence type="ECO:0000256" key="9">
    <source>
        <dbReference type="SAM" id="Coils"/>
    </source>
</evidence>
<feature type="compositionally biased region" description="Basic and acidic residues" evidence="10">
    <location>
        <begin position="8"/>
        <end position="58"/>
    </location>
</feature>
<dbReference type="OrthoDB" id="1935234at2759"/>
<protein>
    <submittedName>
        <fullName evidence="11">Uncharacterized protein</fullName>
    </submittedName>
</protein>
<evidence type="ECO:0000256" key="7">
    <source>
        <dbReference type="ARBA" id="ARBA00023273"/>
    </source>
</evidence>
<evidence type="ECO:0000256" key="8">
    <source>
        <dbReference type="PROSITE-ProRule" id="PRU00221"/>
    </source>
</evidence>
<dbReference type="GO" id="GO:0003341">
    <property type="term" value="P:cilium movement"/>
    <property type="evidence" value="ECO:0007669"/>
    <property type="project" value="UniProtKB-ARBA"/>
</dbReference>
<keyword evidence="7" id="KW-0966">Cell projection</keyword>
<feature type="coiled-coil region" evidence="9">
    <location>
        <begin position="1737"/>
        <end position="1778"/>
    </location>
</feature>
<feature type="compositionally biased region" description="Basic and acidic residues" evidence="10">
    <location>
        <begin position="119"/>
        <end position="129"/>
    </location>
</feature>
<dbReference type="EnsemblMetazoa" id="BGLB003518-RB">
    <property type="protein sequence ID" value="BGLB003518-PB"/>
    <property type="gene ID" value="BGLB003518"/>
</dbReference>
<keyword evidence="4" id="KW-0677">Repeat</keyword>
<dbReference type="STRING" id="6526.A0A2C9JJQ6"/>
<dbReference type="InterPro" id="IPR036322">
    <property type="entry name" value="WD40_repeat_dom_sf"/>
</dbReference>
<dbReference type="PANTHER" id="PTHR14885">
    <property type="entry name" value="CILIA- AND FLAGELLA-ASSOCIATED PROTEIN 43-RELATED"/>
    <property type="match status" value="1"/>
</dbReference>
<dbReference type="InterPro" id="IPR015943">
    <property type="entry name" value="WD40/YVTN_repeat-like_dom_sf"/>
</dbReference>
<dbReference type="InterPro" id="IPR001680">
    <property type="entry name" value="WD40_rpt"/>
</dbReference>
<dbReference type="Gene3D" id="2.130.10.10">
    <property type="entry name" value="YVTN repeat-like/Quinoprotein amine dehydrogenase"/>
    <property type="match status" value="3"/>
</dbReference>
<feature type="coiled-coil region" evidence="9">
    <location>
        <begin position="1587"/>
        <end position="1621"/>
    </location>
</feature>
<dbReference type="VEuPathDB" id="VectorBase:BGLB003518"/>
<feature type="region of interest" description="Disordered" evidence="10">
    <location>
        <begin position="191"/>
        <end position="277"/>
    </location>
</feature>
<dbReference type="Proteomes" id="UP000076420">
    <property type="component" value="Unassembled WGS sequence"/>
</dbReference>
<keyword evidence="6" id="KW-0206">Cytoskeleton</keyword>
<evidence type="ECO:0000313" key="12">
    <source>
        <dbReference type="Proteomes" id="UP000076420"/>
    </source>
</evidence>
<accession>A0A2C9JJQ6</accession>
<evidence type="ECO:0000256" key="1">
    <source>
        <dbReference type="ARBA" id="ARBA00004430"/>
    </source>
</evidence>
<feature type="region of interest" description="Disordered" evidence="10">
    <location>
        <begin position="92"/>
        <end position="156"/>
    </location>
</feature>
<gene>
    <name evidence="11" type="primary">106074650</name>
</gene>
<dbReference type="VEuPathDB" id="VectorBase:BGLAX_047289"/>
<evidence type="ECO:0000256" key="3">
    <source>
        <dbReference type="ARBA" id="ARBA00022574"/>
    </source>
</evidence>
<evidence type="ECO:0000256" key="6">
    <source>
        <dbReference type="ARBA" id="ARBA00023212"/>
    </source>
</evidence>
<evidence type="ECO:0000256" key="5">
    <source>
        <dbReference type="ARBA" id="ARBA00023054"/>
    </source>
</evidence>
<feature type="region of interest" description="Disordered" evidence="10">
    <location>
        <begin position="1672"/>
        <end position="1714"/>
    </location>
</feature>
<evidence type="ECO:0000313" key="11">
    <source>
        <dbReference type="EnsemblMetazoa" id="BGLB003518-PB"/>
    </source>
</evidence>
<name>A0A2C9JJQ6_BIOGL</name>
<organism evidence="11 12">
    <name type="scientific">Biomphalaria glabrata</name>
    <name type="common">Bloodfluke planorb</name>
    <name type="synonym">Freshwater snail</name>
    <dbReference type="NCBI Taxonomy" id="6526"/>
    <lineage>
        <taxon>Eukaryota</taxon>
        <taxon>Metazoa</taxon>
        <taxon>Spiralia</taxon>
        <taxon>Lophotrochozoa</taxon>
        <taxon>Mollusca</taxon>
        <taxon>Gastropoda</taxon>
        <taxon>Heterobranchia</taxon>
        <taxon>Euthyneura</taxon>
        <taxon>Panpulmonata</taxon>
        <taxon>Hygrophila</taxon>
        <taxon>Lymnaeoidea</taxon>
        <taxon>Planorbidae</taxon>
        <taxon>Biomphalaria</taxon>
    </lineage>
</organism>
<dbReference type="SUPFAM" id="SSF50978">
    <property type="entry name" value="WD40 repeat-like"/>
    <property type="match status" value="2"/>
</dbReference>
<sequence>MDDEETDDKEKNTHGSEEEKVEEVLEREEKVDKDKDEENKGKKKKNVEEEKVISEKDLTFAGTESTSQDLFAMGISIRKDLVESVEALDQMDNERVSGEEYRASTEQLSVRRDSRKKSSQKDVSTDELLKTPTRAMSIVSRESLTDEREDEDVPDAIQYEWESELEEYDEPDIYPSEKDYQWVEELIEDLEDEVPPLEKGERKSVTIVLSDIQEEDQKQEPEAVATEQTQEKKQEEPTSEAPAAAVSTEPKDDTEETFEEARAEPDQEPELEPEPPKKKYKKILVKKLIERPPKIHYDPFVERQSFTTNDPSFYTFPPLYLVHSFGYDSQRMANLHVLDEKTLVYMSGFVLTFLCHETMEKTYLKCLGGSCFGALAIHPSRKLFAAAEKGKYPLIGIWSWPKLQLFRQLKEGTDKVYASVNFSPNGRLLASQGGSPDYLITVWNWLAETPVLRVKSHAQDVYRVTFSKELAGRLTTSGLCHIKFWKMADTFTGLKLKGDLGRFGRSELSDIEGYVEMPDGKVLSGTEWGNLLVWENGLIIAELCTRIDIPCHFGIIRQVLLSDGEFYTTGQDGWVKTWNFDAVDTAEINTSEESIKVPIKVMAQVQIAEGADIWSIVPNIPNPDTNSVFWFAQDGNGAIWKVDLSFLNTAKEPDIIFSAHGGPIVGCQISDTDTLFATLGQDGHIKVYNFITNELVAKRHFSSAGSCLLWPPLGLDDHGATIIAGFADGTFRVLNLSGIPNKGCRLQLILQHVKKPHSRPITTMSLDREARYFVTGSRDGTIFFFDAEHDFTPMVFIALPDYKEVQIVRWCIPSPDSKERKVLVVFEGGLIKEMTMPQWDEVHNENTYHHIENVIEKQYYFKSIKSQLRHNEELERERVAEEARQAALEDENRKRIDEGMETQSEQDLRLLQEAEEFERLRLEEKPKPVWVPYIPPKPSDILCIMPGLRDEELFLSMGQYDAGYIYHIKLSGDKNEEPEEPISAISVEDSDDVPITAYAMSNDGDQIIFGFQDGRIRIQKFLYSYDLENFGPQWTQGVHDCVRGAITAIALDKFGVFMVSCGRDGNCFLHSFLGSVQLEEYKKQADHKDYPLIAESTNIQDIIDPHAYTLEMYKNLEKEMALLAAAKKNKAAKKEEIMRLRHWYCDILRQNLELPEENRLTKVELAITSDNQARREEEITAALKQLNIEMAWSSEKSKIALEKMMSAYKDTLDGELFMLKAFRSNITVTSFRLPKIPPFFQDAKDRVEHQRTPHAVESDIMDDDLSSRTSTVMHMEPKPVRKAGLDKFIYQRMVRLWERKQKKAHRQQVWRDFLATEPKGKELREEDKAIEKALANMGDMKLKMSPDYKVPEEKKLTEHRARKKLVFLEEIIYNMKKNFNNHMLTLRESKIEHIKRMNEFKRIIQEKQSLLSDGEIIQLPHIDQMTLAENPHSYLEYTKEDIRNYQKQIEEKMKVAATQVTIKSTKKVETTGKRKPTGASGLYRRVSSTSKVLAPSEAVEAKEDSLDLGNYVEDIPHEPTLLEIHIAKINLINARYYQHYYSQRIEEEKIDFDVKLKMLRHKKMKLDFLLKIADERMVLLTDEFILAQRSEAMEASIENKIVEANKEKKECTSQLKVYTKKSEGIKKDLETYAKMRAGLLNDVLNVASKVPGFEKYLIRVFNKKVAKPKPKPLELASSTSIVESDEDSESSSDMDIEDDEEDDDGLDIDLPPPELNKEAYDQVLEIRQKRFVIDEAESALKETFDDVNSNINQLKNKMKDADKNLESGRKDLEAFIKEKQQRQNNLDCAVSLKLHQIFILDSDMRDALVTGLDTIQQLRNRIPELRKETVLQKRKGKEIKKQHFLLQREKQKFAERLEEMKKRCDLEMKKKFGVVRNIEELENYSIDPEILALRHELGVLVKEHGVSLARLEVCHRQCLTERVKTLQRHAVSMYGKADMVFQVNEMTKDMYEQMSHLPSEYEDLTTRREIAFLKAVSIVMANCRCCCIGYIVNVHPKV</sequence>
<keyword evidence="3 8" id="KW-0853">WD repeat</keyword>
<comment type="subcellular location">
    <subcellularLocation>
        <location evidence="1">Cytoplasm</location>
        <location evidence="1">Cytoskeleton</location>
        <location evidence="1">Cilium axoneme</location>
    </subcellularLocation>
</comment>
<reference evidence="11" key="1">
    <citation type="submission" date="2020-05" db="UniProtKB">
        <authorList>
            <consortium name="EnsemblMetazoa"/>
        </authorList>
    </citation>
    <scope>IDENTIFICATION</scope>
    <source>
        <strain evidence="11">BB02</strain>
    </source>
</reference>